<dbReference type="InterPro" id="IPR056077">
    <property type="entry name" value="DUF7660"/>
</dbReference>
<dbReference type="EMBL" id="JBEUWX010000002">
    <property type="protein sequence ID" value="MFA9949981.1"/>
    <property type="molecule type" value="Genomic_DNA"/>
</dbReference>
<evidence type="ECO:0000259" key="1">
    <source>
        <dbReference type="Pfam" id="PF24693"/>
    </source>
</evidence>
<feature type="domain" description="DUF7660" evidence="1">
    <location>
        <begin position="15"/>
        <end position="89"/>
    </location>
</feature>
<sequence>MKNIRPEELADNVQSKADFLLFLDSLIQDFNINKAEWENKNINDYLLSIEMFTEYFENYYKNNSLPIPQVDAQAWRLFADILMAGKIYE</sequence>
<accession>A0ABV4UF39</accession>
<gene>
    <name evidence="2" type="ORF">ABCS64_06565</name>
</gene>
<dbReference type="RefSeq" id="WP_418891072.1">
    <property type="nucleotide sequence ID" value="NZ_JBEUWX010000002.1"/>
</dbReference>
<organism evidence="2 3">
    <name type="scientific">Dentiradicibacter hellwigii</name>
    <dbReference type="NCBI Taxonomy" id="3149053"/>
    <lineage>
        <taxon>Bacteria</taxon>
        <taxon>Pseudomonadati</taxon>
        <taxon>Pseudomonadota</taxon>
        <taxon>Betaproteobacteria</taxon>
        <taxon>Rhodocyclales</taxon>
        <taxon>Rhodocyclaceae</taxon>
        <taxon>Dentiradicibacter</taxon>
    </lineage>
</organism>
<keyword evidence="3" id="KW-1185">Reference proteome</keyword>
<evidence type="ECO:0000313" key="3">
    <source>
        <dbReference type="Proteomes" id="UP001574673"/>
    </source>
</evidence>
<evidence type="ECO:0000313" key="2">
    <source>
        <dbReference type="EMBL" id="MFA9949981.1"/>
    </source>
</evidence>
<proteinExistence type="predicted"/>
<reference evidence="3" key="1">
    <citation type="submission" date="2024-06" db="EMBL/GenBank/DDBJ databases">
        <title>Radixoralia hellwigii gen. nov., sp nov., isolated from a root canal in the human oral cavity.</title>
        <authorList>
            <person name="Bartsch S."/>
            <person name="Wittmer A."/>
            <person name="Schulz A.-K."/>
            <person name="Neumann-Schaal M."/>
            <person name="Wolf J."/>
            <person name="Gronow S."/>
            <person name="Tennert C."/>
            <person name="Haecker G."/>
            <person name="Cieplik F."/>
            <person name="Al-Ahmad A."/>
        </authorList>
    </citation>
    <scope>NUCLEOTIDE SEQUENCE [LARGE SCALE GENOMIC DNA]</scope>
    <source>
        <strain evidence="3">Wk13</strain>
    </source>
</reference>
<dbReference type="Proteomes" id="UP001574673">
    <property type="component" value="Unassembled WGS sequence"/>
</dbReference>
<name>A0ABV4UF39_9RHOO</name>
<comment type="caution">
    <text evidence="2">The sequence shown here is derived from an EMBL/GenBank/DDBJ whole genome shotgun (WGS) entry which is preliminary data.</text>
</comment>
<dbReference type="Pfam" id="PF24693">
    <property type="entry name" value="DUF7660"/>
    <property type="match status" value="1"/>
</dbReference>
<protein>
    <recommendedName>
        <fullName evidence="1">DUF7660 domain-containing protein</fullName>
    </recommendedName>
</protein>